<feature type="transmembrane region" description="Helical" evidence="5">
    <location>
        <begin position="89"/>
        <end position="110"/>
    </location>
</feature>
<dbReference type="InterPro" id="IPR011047">
    <property type="entry name" value="Quinoprotein_ADH-like_sf"/>
</dbReference>
<dbReference type="GO" id="GO:0008876">
    <property type="term" value="F:quinoprotein glucose dehydrogenase activity"/>
    <property type="evidence" value="ECO:0007669"/>
    <property type="project" value="TreeGrafter"/>
</dbReference>
<keyword evidence="5" id="KW-0812">Transmembrane</keyword>
<geneLocation type="plasmid" evidence="7">
    <name>plasmindA</name>
</geneLocation>
<dbReference type="InterPro" id="IPR002372">
    <property type="entry name" value="PQQ_rpt_dom"/>
</dbReference>
<dbReference type="GO" id="GO:0016020">
    <property type="term" value="C:membrane"/>
    <property type="evidence" value="ECO:0007669"/>
    <property type="project" value="InterPro"/>
</dbReference>
<dbReference type="Pfam" id="PF01011">
    <property type="entry name" value="PQQ"/>
    <property type="match status" value="1"/>
</dbReference>
<dbReference type="PANTHER" id="PTHR32303:SF4">
    <property type="entry name" value="QUINOPROTEIN GLUCOSE DEHYDROGENASE"/>
    <property type="match status" value="1"/>
</dbReference>
<evidence type="ECO:0000259" key="6">
    <source>
        <dbReference type="Pfam" id="PF01011"/>
    </source>
</evidence>
<keyword evidence="5" id="KW-1133">Transmembrane helix</keyword>
<feature type="compositionally biased region" description="Polar residues" evidence="4">
    <location>
        <begin position="544"/>
        <end position="553"/>
    </location>
</feature>
<dbReference type="EC" id="1.1.-.-" evidence="7"/>
<dbReference type="InterPro" id="IPR018391">
    <property type="entry name" value="PQQ_b-propeller_rpt"/>
</dbReference>
<dbReference type="GO" id="GO:0048038">
    <property type="term" value="F:quinone binding"/>
    <property type="evidence" value="ECO:0007669"/>
    <property type="project" value="InterPro"/>
</dbReference>
<reference evidence="7" key="1">
    <citation type="submission" date="2024-06" db="EMBL/GenBank/DDBJ databases">
        <title>Multiomics insights into the TNT degradation mechanism by Pantoea sp. BJ2 isolated from an ammunition destruction site.</title>
        <authorList>
            <person name="Luo J."/>
        </authorList>
    </citation>
    <scope>NUCLEOTIDE SEQUENCE</scope>
    <source>
        <strain evidence="7">BJ2</strain>
        <plasmid evidence="7">plasmindA</plasmid>
    </source>
</reference>
<feature type="transmembrane region" description="Helical" evidence="5">
    <location>
        <begin position="12"/>
        <end position="37"/>
    </location>
</feature>
<dbReference type="PANTHER" id="PTHR32303">
    <property type="entry name" value="QUINOPROTEIN ALCOHOL DEHYDROGENASE (CYTOCHROME C)"/>
    <property type="match status" value="1"/>
</dbReference>
<evidence type="ECO:0000256" key="1">
    <source>
        <dbReference type="ARBA" id="ARBA00001931"/>
    </source>
</evidence>
<dbReference type="InterPro" id="IPR017511">
    <property type="entry name" value="PQQ_mDH"/>
</dbReference>
<keyword evidence="7" id="KW-0614">Plasmid</keyword>
<gene>
    <name evidence="7" type="ORF">AAF463_22710</name>
</gene>
<sequence>MNQPSNLKNRPGWVGKLLAAILLLLGIYMLAGGVWLISLGGNWYYAIAGVLSILSGVALFRGKAIAVLWFSLLFFGTLFWTISESGTDYWRWVPRFALILLLAIAFSFHLSTLLPRLQRKHSGAVTGVLVLTFIGAGGLAFLPHNTTEANGFPAPDGKNFSADTGTGTTSQEVKNDWPAYGGNLSAARYSSTSQITPANVSKLKVAWQTHAGDLPPGARWGTENTPIKVGDFLYVCTAANNIVALDPTTGKQKWRFDPKINRDALPYTPACRSLAYFDGTQKPSQQPSQPAPATASVYQHCDRRIILGTLDARVFEVDAQDGTRCTDFGKNGEVSILKDMGETYTGYVSITSGAVVIRDTIVVGHQVIDGQRVFGPPGVTKAYDVRTGKLKWAWDAANPEDATPKHGNDAYKRGSPNVWTSFTGDEKLGLVYLPVANPSGDYWSAPRTPAELKYGDSLVALDINTGLPRWNFQTTHHDIWDFDLGSPPTLVDYPQADGSKIPAIILPTKNAELYVLNRENGKPLFDVIEKPAPQGGTDPDKRSPTQPYSTFNSMRKPDLTPASTWGLTPLDQLYCRIKFQQADYRGAYTPGSIGRPFISYPGYNGGSDWGGVSVDPVNGLVIANYNNTVNYTEFVARSVADKLHVHPSDKIGYNLDTHASPLTPQSGAPFALNINPGWQNGFTGMLCNEPAYGGIRAIDLRTGHTVWDRPLGTARKNGPFGIPTGMPINIGTPNNGGSAVTKGGLVFIAAATDDLIRAIDIRTGKTVWSAPLPAGGQANPMVYEQNGKEYVVIEATGHHFMRTGKGDYVIAYALPDTI</sequence>
<keyword evidence="5" id="KW-0472">Membrane</keyword>
<dbReference type="RefSeq" id="WP_350262184.1">
    <property type="nucleotide sequence ID" value="NZ_CP158293.1"/>
</dbReference>
<comment type="cofactor">
    <cofactor evidence="1">
        <name>pyrroloquinoline quinone</name>
        <dbReference type="ChEBI" id="CHEBI:58442"/>
    </cofactor>
</comment>
<protein>
    <submittedName>
        <fullName evidence="7">Membrane-bound PQQ-dependent dehydrogenase, glucose/quinate/shikimate family</fullName>
        <ecNumber evidence="7">1.1.-.-</ecNumber>
    </submittedName>
</protein>
<feature type="transmembrane region" description="Helical" evidence="5">
    <location>
        <begin position="67"/>
        <end position="83"/>
    </location>
</feature>
<feature type="transmembrane region" description="Helical" evidence="5">
    <location>
        <begin position="43"/>
        <end position="60"/>
    </location>
</feature>
<evidence type="ECO:0000313" key="7">
    <source>
        <dbReference type="EMBL" id="XBV46959.1"/>
    </source>
</evidence>
<accession>A0AAU7U1S7</accession>
<organism evidence="7">
    <name type="scientific">Pantoea sp. BJ2</name>
    <dbReference type="NCBI Taxonomy" id="3141322"/>
    <lineage>
        <taxon>Bacteria</taxon>
        <taxon>Pseudomonadati</taxon>
        <taxon>Pseudomonadota</taxon>
        <taxon>Gammaproteobacteria</taxon>
        <taxon>Enterobacterales</taxon>
        <taxon>Erwiniaceae</taxon>
        <taxon>Pantoea</taxon>
    </lineage>
</organism>
<evidence type="ECO:0000256" key="5">
    <source>
        <dbReference type="SAM" id="Phobius"/>
    </source>
</evidence>
<dbReference type="SMART" id="SM00564">
    <property type="entry name" value="PQQ"/>
    <property type="match status" value="3"/>
</dbReference>
<dbReference type="CDD" id="cd10280">
    <property type="entry name" value="PQQ_mGDH"/>
    <property type="match status" value="1"/>
</dbReference>
<comment type="similarity">
    <text evidence="2">Belongs to the bacterial PQQ dehydrogenase family.</text>
</comment>
<evidence type="ECO:0000256" key="3">
    <source>
        <dbReference type="ARBA" id="ARBA00023002"/>
    </source>
</evidence>
<name>A0AAU7U1S7_9GAMM</name>
<dbReference type="AlphaFoldDB" id="A0AAU7U1S7"/>
<dbReference type="EMBL" id="CP158293">
    <property type="protein sequence ID" value="XBV46959.1"/>
    <property type="molecule type" value="Genomic_DNA"/>
</dbReference>
<evidence type="ECO:0000256" key="4">
    <source>
        <dbReference type="SAM" id="MobiDB-lite"/>
    </source>
</evidence>
<feature type="domain" description="Pyrrolo-quinoline quinone repeat" evidence="6">
    <location>
        <begin position="177"/>
        <end position="791"/>
    </location>
</feature>
<evidence type="ECO:0000256" key="2">
    <source>
        <dbReference type="ARBA" id="ARBA00008156"/>
    </source>
</evidence>
<feature type="transmembrane region" description="Helical" evidence="5">
    <location>
        <begin position="122"/>
        <end position="142"/>
    </location>
</feature>
<feature type="region of interest" description="Disordered" evidence="4">
    <location>
        <begin position="529"/>
        <end position="554"/>
    </location>
</feature>
<keyword evidence="3 7" id="KW-0560">Oxidoreductase</keyword>
<dbReference type="Gene3D" id="2.140.10.10">
    <property type="entry name" value="Quinoprotein alcohol dehydrogenase-like superfamily"/>
    <property type="match status" value="2"/>
</dbReference>
<dbReference type="NCBIfam" id="TIGR03074">
    <property type="entry name" value="PQQ_membr_DH"/>
    <property type="match status" value="1"/>
</dbReference>
<dbReference type="SUPFAM" id="SSF50998">
    <property type="entry name" value="Quinoprotein alcohol dehydrogenase-like"/>
    <property type="match status" value="1"/>
</dbReference>
<proteinExistence type="inferred from homology"/>